<evidence type="ECO:0000256" key="9">
    <source>
        <dbReference type="SAM" id="Coils"/>
    </source>
</evidence>
<dbReference type="Pfam" id="PF00672">
    <property type="entry name" value="HAMP"/>
    <property type="match status" value="1"/>
</dbReference>
<keyword evidence="14" id="KW-1185">Reference proteome</keyword>
<dbReference type="PANTHER" id="PTHR43531">
    <property type="entry name" value="PROTEIN ICFG"/>
    <property type="match status" value="1"/>
</dbReference>
<evidence type="ECO:0000313" key="14">
    <source>
        <dbReference type="Proteomes" id="UP000243063"/>
    </source>
</evidence>
<dbReference type="GO" id="GO:0005886">
    <property type="term" value="C:plasma membrane"/>
    <property type="evidence" value="ECO:0007669"/>
    <property type="project" value="TreeGrafter"/>
</dbReference>
<comment type="similarity">
    <text evidence="7">Belongs to the methyl-accepting chemotaxis (MCP) protein family.</text>
</comment>
<evidence type="ECO:0000256" key="10">
    <source>
        <dbReference type="SAM" id="Phobius"/>
    </source>
</evidence>
<dbReference type="OrthoDB" id="9795078at2"/>
<feature type="domain" description="HAMP" evidence="12">
    <location>
        <begin position="213"/>
        <end position="265"/>
    </location>
</feature>
<evidence type="ECO:0000256" key="1">
    <source>
        <dbReference type="ARBA" id="ARBA00004141"/>
    </source>
</evidence>
<keyword evidence="5 10" id="KW-0472">Membrane</keyword>
<dbReference type="RefSeq" id="WP_090212390.1">
    <property type="nucleotide sequence ID" value="NZ_LT629780.1"/>
</dbReference>
<protein>
    <submittedName>
        <fullName evidence="13">Methyl-accepting chemotaxis protein</fullName>
    </submittedName>
</protein>
<proteinExistence type="inferred from homology"/>
<keyword evidence="9" id="KW-0175">Coiled coil</keyword>
<evidence type="ECO:0000256" key="2">
    <source>
        <dbReference type="ARBA" id="ARBA00022481"/>
    </source>
</evidence>
<dbReference type="PROSITE" id="PS50885">
    <property type="entry name" value="HAMP"/>
    <property type="match status" value="1"/>
</dbReference>
<evidence type="ECO:0000256" key="7">
    <source>
        <dbReference type="ARBA" id="ARBA00029447"/>
    </source>
</evidence>
<dbReference type="STRING" id="1245526.SAMN05216580_0866"/>
<gene>
    <name evidence="13" type="ORF">SAMN05216580_0866</name>
</gene>
<evidence type="ECO:0000256" key="4">
    <source>
        <dbReference type="ARBA" id="ARBA00022989"/>
    </source>
</evidence>
<keyword evidence="3 10" id="KW-0812">Transmembrane</keyword>
<keyword evidence="4 10" id="KW-1133">Transmembrane helix</keyword>
<dbReference type="SMART" id="SM00283">
    <property type="entry name" value="MA"/>
    <property type="match status" value="1"/>
</dbReference>
<organism evidence="13 14">
    <name type="scientific">Geopseudomonas guangdongensis</name>
    <dbReference type="NCBI Taxonomy" id="1245526"/>
    <lineage>
        <taxon>Bacteria</taxon>
        <taxon>Pseudomonadati</taxon>
        <taxon>Pseudomonadota</taxon>
        <taxon>Gammaproteobacteria</taxon>
        <taxon>Pseudomonadales</taxon>
        <taxon>Pseudomonadaceae</taxon>
        <taxon>Geopseudomonas</taxon>
    </lineage>
</organism>
<evidence type="ECO:0000313" key="13">
    <source>
        <dbReference type="EMBL" id="SDT99226.1"/>
    </source>
</evidence>
<dbReference type="FunFam" id="1.10.287.950:FF:000001">
    <property type="entry name" value="Methyl-accepting chemotaxis sensory transducer"/>
    <property type="match status" value="1"/>
</dbReference>
<evidence type="ECO:0000256" key="3">
    <source>
        <dbReference type="ARBA" id="ARBA00022692"/>
    </source>
</evidence>
<dbReference type="PANTHER" id="PTHR43531:SF14">
    <property type="entry name" value="METHYL-ACCEPTING CHEMOTAXIS PROTEIN I-RELATED"/>
    <property type="match status" value="1"/>
</dbReference>
<keyword evidence="2" id="KW-0488">Methylation</keyword>
<reference evidence="14" key="1">
    <citation type="submission" date="2016-10" db="EMBL/GenBank/DDBJ databases">
        <authorList>
            <person name="Varghese N."/>
            <person name="Submissions S."/>
        </authorList>
    </citation>
    <scope>NUCLEOTIDE SEQUENCE [LARGE SCALE GENOMIC DNA]</scope>
    <source>
        <strain evidence="14">CCTCC 2012022</strain>
    </source>
</reference>
<dbReference type="Pfam" id="PF00015">
    <property type="entry name" value="MCPsignal"/>
    <property type="match status" value="1"/>
</dbReference>
<dbReference type="InterPro" id="IPR051310">
    <property type="entry name" value="MCP_chemotaxis"/>
</dbReference>
<dbReference type="PROSITE" id="PS50111">
    <property type="entry name" value="CHEMOTAXIS_TRANSDUC_2"/>
    <property type="match status" value="1"/>
</dbReference>
<dbReference type="AlphaFoldDB" id="A0A1H2EVQ8"/>
<feature type="domain" description="Methyl-accepting transducer" evidence="11">
    <location>
        <begin position="270"/>
        <end position="499"/>
    </location>
</feature>
<feature type="transmembrane region" description="Helical" evidence="10">
    <location>
        <begin position="191"/>
        <end position="211"/>
    </location>
</feature>
<evidence type="ECO:0000259" key="12">
    <source>
        <dbReference type="PROSITE" id="PS50885"/>
    </source>
</evidence>
<dbReference type="InterPro" id="IPR004089">
    <property type="entry name" value="MCPsignal_dom"/>
</dbReference>
<dbReference type="Proteomes" id="UP000243063">
    <property type="component" value="Chromosome I"/>
</dbReference>
<feature type="transmembrane region" description="Helical" evidence="10">
    <location>
        <begin position="12"/>
        <end position="36"/>
    </location>
</feature>
<evidence type="ECO:0000256" key="5">
    <source>
        <dbReference type="ARBA" id="ARBA00023136"/>
    </source>
</evidence>
<dbReference type="GO" id="GO:0004888">
    <property type="term" value="F:transmembrane signaling receptor activity"/>
    <property type="evidence" value="ECO:0007669"/>
    <property type="project" value="TreeGrafter"/>
</dbReference>
<evidence type="ECO:0000256" key="8">
    <source>
        <dbReference type="PROSITE-ProRule" id="PRU00284"/>
    </source>
</evidence>
<dbReference type="EMBL" id="LT629780">
    <property type="protein sequence ID" value="SDT99226.1"/>
    <property type="molecule type" value="Genomic_DNA"/>
</dbReference>
<evidence type="ECO:0000256" key="6">
    <source>
        <dbReference type="ARBA" id="ARBA00023224"/>
    </source>
</evidence>
<accession>A0A1H2EVQ8</accession>
<dbReference type="CDD" id="cd06225">
    <property type="entry name" value="HAMP"/>
    <property type="match status" value="1"/>
</dbReference>
<name>A0A1H2EVQ8_9GAMM</name>
<dbReference type="SUPFAM" id="SSF58104">
    <property type="entry name" value="Methyl-accepting chemotaxis protein (MCP) signaling domain"/>
    <property type="match status" value="1"/>
</dbReference>
<comment type="subcellular location">
    <subcellularLocation>
        <location evidence="1">Membrane</location>
        <topology evidence="1">Multi-pass membrane protein</topology>
    </subcellularLocation>
</comment>
<keyword evidence="6 8" id="KW-0807">Transducer</keyword>
<dbReference type="GO" id="GO:0006935">
    <property type="term" value="P:chemotaxis"/>
    <property type="evidence" value="ECO:0007669"/>
    <property type="project" value="TreeGrafter"/>
</dbReference>
<dbReference type="GO" id="GO:0007165">
    <property type="term" value="P:signal transduction"/>
    <property type="evidence" value="ECO:0007669"/>
    <property type="project" value="UniProtKB-KW"/>
</dbReference>
<feature type="coiled-coil region" evidence="9">
    <location>
        <begin position="488"/>
        <end position="515"/>
    </location>
</feature>
<dbReference type="InterPro" id="IPR003660">
    <property type="entry name" value="HAMP_dom"/>
</dbReference>
<evidence type="ECO:0000259" key="11">
    <source>
        <dbReference type="PROSITE" id="PS50111"/>
    </source>
</evidence>
<dbReference type="SMART" id="SM00304">
    <property type="entry name" value="HAMP"/>
    <property type="match status" value="1"/>
</dbReference>
<dbReference type="Gene3D" id="1.10.287.950">
    <property type="entry name" value="Methyl-accepting chemotaxis protein"/>
    <property type="match status" value="1"/>
</dbReference>
<sequence length="520" mass="54872">MLTRQSIAARLGIAFASLVLLLVVALGVGLYGLAALEDSTHDLRHNAGLTHNAAQVRRLALELRRFEKDSFINLAARDKVADYRRRWDSTRQSLAATLEQGAALAGDSALREQYRDARRALDGYASGFAAVALRIADGELDGAAAANAAMGRYKDEVYRLDASAAAIDASALAQLEAAEQRAGVQARNARLGLLGFAVLAVLAAAVLALRITRSITAPLRDALEATRRLAEGDLTHAPQSRRQDETGRLLAAMGSANHKLGALVGSLHHSSDNVLQRAHEVLIGSQELAARTEEQVAALQQTAASMEQVSASAQQTSEATAQANSLAATAARTAQSGGRDVEENIQLMRALADSSQRINDIIRVIDGIAFQTNILALNASVEAARAGEQGRGFAVVAQEVRSLASRSAASAQEIRALIEDIGERIQQGTRQAENSGRTIGEAVAAIHQLAGLMQEISAATGEQRSGFAQINGAIGQLDGTTQHNASLVEQSRAAAAALEEQAERMQQQVAAFKIDAPRAA</sequence>